<feature type="transmembrane region" description="Helical" evidence="1">
    <location>
        <begin position="6"/>
        <end position="28"/>
    </location>
</feature>
<sequence>MEFSGILSYGLLNTVYYLATFFFVWFYVAPAPGGMGYAAAVERFLKVMAMVWVGSQVTKLVRAAGALALAPLVSRGLAWFTKKFNFKSEGKASLCGYRGSLSWNCPFDVLYGDIALGVRGTKLDCLGFVAMC</sequence>
<protein>
    <submittedName>
        <fullName evidence="2">Uncharacterized protein</fullName>
    </submittedName>
</protein>
<name>A0A835I4T0_9MAGN</name>
<feature type="transmembrane region" description="Helical" evidence="1">
    <location>
        <begin position="60"/>
        <end position="81"/>
    </location>
</feature>
<proteinExistence type="predicted"/>
<organism evidence="2 3">
    <name type="scientific">Coptis chinensis</name>
    <dbReference type="NCBI Taxonomy" id="261450"/>
    <lineage>
        <taxon>Eukaryota</taxon>
        <taxon>Viridiplantae</taxon>
        <taxon>Streptophyta</taxon>
        <taxon>Embryophyta</taxon>
        <taxon>Tracheophyta</taxon>
        <taxon>Spermatophyta</taxon>
        <taxon>Magnoliopsida</taxon>
        <taxon>Ranunculales</taxon>
        <taxon>Ranunculaceae</taxon>
        <taxon>Coptidoideae</taxon>
        <taxon>Coptis</taxon>
    </lineage>
</organism>
<dbReference type="AlphaFoldDB" id="A0A835I4T0"/>
<keyword evidence="1" id="KW-1133">Transmembrane helix</keyword>
<keyword evidence="1" id="KW-0472">Membrane</keyword>
<dbReference type="OrthoDB" id="2020192at2759"/>
<dbReference type="Proteomes" id="UP000631114">
    <property type="component" value="Unassembled WGS sequence"/>
</dbReference>
<reference evidence="2 3" key="1">
    <citation type="submission" date="2020-10" db="EMBL/GenBank/DDBJ databases">
        <title>The Coptis chinensis genome and diversification of protoberbering-type alkaloids.</title>
        <authorList>
            <person name="Wang B."/>
            <person name="Shu S."/>
            <person name="Song C."/>
            <person name="Liu Y."/>
        </authorList>
    </citation>
    <scope>NUCLEOTIDE SEQUENCE [LARGE SCALE GENOMIC DNA]</scope>
    <source>
        <strain evidence="2">HL-2020</strain>
        <tissue evidence="2">Leaf</tissue>
    </source>
</reference>
<evidence type="ECO:0000256" key="1">
    <source>
        <dbReference type="SAM" id="Phobius"/>
    </source>
</evidence>
<dbReference type="PANTHER" id="PTHR34370:SF2">
    <property type="entry name" value="GAG-POL POLYPROTEIN_RETROTRANSPOSON"/>
    <property type="match status" value="1"/>
</dbReference>
<keyword evidence="1" id="KW-0812">Transmembrane</keyword>
<keyword evidence="3" id="KW-1185">Reference proteome</keyword>
<comment type="caution">
    <text evidence="2">The sequence shown here is derived from an EMBL/GenBank/DDBJ whole genome shotgun (WGS) entry which is preliminary data.</text>
</comment>
<gene>
    <name evidence="2" type="ORF">IFM89_034083</name>
</gene>
<accession>A0A835I4T0</accession>
<evidence type="ECO:0000313" key="3">
    <source>
        <dbReference type="Proteomes" id="UP000631114"/>
    </source>
</evidence>
<dbReference type="EMBL" id="JADFTS010000004">
    <property type="protein sequence ID" value="KAF9611625.1"/>
    <property type="molecule type" value="Genomic_DNA"/>
</dbReference>
<evidence type="ECO:0000313" key="2">
    <source>
        <dbReference type="EMBL" id="KAF9611625.1"/>
    </source>
</evidence>
<dbReference type="PANTHER" id="PTHR34370">
    <property type="entry name" value="OS04G0600100 PROTEIN"/>
    <property type="match status" value="1"/>
</dbReference>